<keyword evidence="3 13" id="KW-0813">Transport</keyword>
<keyword evidence="6" id="KW-0677">Repeat</keyword>
<evidence type="ECO:0000256" key="2">
    <source>
        <dbReference type="ARBA" id="ARBA00006375"/>
    </source>
</evidence>
<evidence type="ECO:0000256" key="5">
    <source>
        <dbReference type="ARBA" id="ARBA00022692"/>
    </source>
</evidence>
<evidence type="ECO:0000256" key="10">
    <source>
        <dbReference type="ARBA" id="ARBA00023136"/>
    </source>
</evidence>
<evidence type="ECO:0000256" key="12">
    <source>
        <dbReference type="PROSITE-ProRule" id="PRU00282"/>
    </source>
</evidence>
<dbReference type="GO" id="GO:0140021">
    <property type="term" value="P:mitochondrial ADP transmembrane transport"/>
    <property type="evidence" value="ECO:0007669"/>
    <property type="project" value="InterPro"/>
</dbReference>
<accession>A0AA88AKZ6</accession>
<evidence type="ECO:0000256" key="9">
    <source>
        <dbReference type="ARBA" id="ARBA00023128"/>
    </source>
</evidence>
<gene>
    <name evidence="15" type="ORF">TIFTF001_022973</name>
</gene>
<dbReference type="InterPro" id="IPR023395">
    <property type="entry name" value="MCP_dom_sf"/>
</dbReference>
<keyword evidence="4" id="KW-0050">Antiport</keyword>
<comment type="subcellular location">
    <subcellularLocation>
        <location evidence="14">Membrane</location>
        <topology evidence="14">Multi-pass membrane protein</topology>
    </subcellularLocation>
    <subcellularLocation>
        <location evidence="1">Mitochondrion inner membrane</location>
        <topology evidence="1">Multi-pass membrane protein</topology>
    </subcellularLocation>
</comment>
<evidence type="ECO:0000256" key="6">
    <source>
        <dbReference type="ARBA" id="ARBA00022737"/>
    </source>
</evidence>
<keyword evidence="8" id="KW-1133">Transmembrane helix</keyword>
<comment type="subunit">
    <text evidence="14">Monomer.</text>
</comment>
<dbReference type="PANTHER" id="PTHR45635">
    <property type="entry name" value="ADP,ATP CARRIER PROTEIN 1-RELATED-RELATED"/>
    <property type="match status" value="1"/>
</dbReference>
<dbReference type="SUPFAM" id="SSF103506">
    <property type="entry name" value="Mitochondrial carrier"/>
    <property type="match status" value="1"/>
</dbReference>
<organism evidence="15 16">
    <name type="scientific">Ficus carica</name>
    <name type="common">Common fig</name>
    <dbReference type="NCBI Taxonomy" id="3494"/>
    <lineage>
        <taxon>Eukaryota</taxon>
        <taxon>Viridiplantae</taxon>
        <taxon>Streptophyta</taxon>
        <taxon>Embryophyta</taxon>
        <taxon>Tracheophyta</taxon>
        <taxon>Spermatophyta</taxon>
        <taxon>Magnoliopsida</taxon>
        <taxon>eudicotyledons</taxon>
        <taxon>Gunneridae</taxon>
        <taxon>Pentapetalae</taxon>
        <taxon>rosids</taxon>
        <taxon>fabids</taxon>
        <taxon>Rosales</taxon>
        <taxon>Moraceae</taxon>
        <taxon>Ficeae</taxon>
        <taxon>Ficus</taxon>
    </lineage>
</organism>
<dbReference type="InterPro" id="IPR018108">
    <property type="entry name" value="MCP_transmembrane"/>
</dbReference>
<protein>
    <recommendedName>
        <fullName evidence="14">ADP/ATP translocase</fullName>
    </recommendedName>
    <alternativeName>
        <fullName evidence="14">ADP,ATP carrier protein</fullName>
    </alternativeName>
</protein>
<comment type="caution">
    <text evidence="15">The sequence shown here is derived from an EMBL/GenBank/DDBJ whole genome shotgun (WGS) entry which is preliminary data.</text>
</comment>
<dbReference type="Proteomes" id="UP001187192">
    <property type="component" value="Unassembled WGS sequence"/>
</dbReference>
<dbReference type="GO" id="GO:0005743">
    <property type="term" value="C:mitochondrial inner membrane"/>
    <property type="evidence" value="ECO:0007669"/>
    <property type="project" value="UniProtKB-SubCell"/>
</dbReference>
<name>A0AA88AKZ6_FICCA</name>
<keyword evidence="9" id="KW-0496">Mitochondrion</keyword>
<evidence type="ECO:0000256" key="13">
    <source>
        <dbReference type="RuleBase" id="RU000488"/>
    </source>
</evidence>
<sequence>MAIMRSQQPSVYYDKIFGQPNRHSTNYGLNIGEYVNSGSLMQSTTLKRNVGQDVVSPPAVPGEIRAEKHSAVRRHSVDLMLMIVAGTMTAPIERVKLLIQNKNEMLKTGRLSQPYNGITHCFARTIEREGFL</sequence>
<keyword evidence="10 12" id="KW-0472">Membrane</keyword>
<comment type="similarity">
    <text evidence="2 13">Belongs to the mitochondrial carrier (TC 2.A.29) family.</text>
</comment>
<dbReference type="PROSITE" id="PS50920">
    <property type="entry name" value="SOLCAR"/>
    <property type="match status" value="1"/>
</dbReference>
<evidence type="ECO:0000256" key="3">
    <source>
        <dbReference type="ARBA" id="ARBA00022448"/>
    </source>
</evidence>
<evidence type="ECO:0000256" key="7">
    <source>
        <dbReference type="ARBA" id="ARBA00022792"/>
    </source>
</evidence>
<evidence type="ECO:0000256" key="14">
    <source>
        <dbReference type="RuleBase" id="RU368008"/>
    </source>
</evidence>
<dbReference type="EMBL" id="BTGU01000048">
    <property type="protein sequence ID" value="GMN53835.1"/>
    <property type="molecule type" value="Genomic_DNA"/>
</dbReference>
<dbReference type="PANTHER" id="PTHR45635:SF14">
    <property type="entry name" value="ADP_ATP TRANSLOCASE"/>
    <property type="match status" value="1"/>
</dbReference>
<evidence type="ECO:0000256" key="11">
    <source>
        <dbReference type="ARBA" id="ARBA00024143"/>
    </source>
</evidence>
<evidence type="ECO:0000256" key="8">
    <source>
        <dbReference type="ARBA" id="ARBA00022989"/>
    </source>
</evidence>
<reference evidence="15" key="1">
    <citation type="submission" date="2023-07" db="EMBL/GenBank/DDBJ databases">
        <title>draft genome sequence of fig (Ficus carica).</title>
        <authorList>
            <person name="Takahashi T."/>
            <person name="Nishimura K."/>
        </authorList>
    </citation>
    <scope>NUCLEOTIDE SEQUENCE</scope>
</reference>
<comment type="catalytic activity">
    <reaction evidence="11">
        <text>ADP(in) + ATP(out) = ADP(out) + ATP(in)</text>
        <dbReference type="Rhea" id="RHEA:34999"/>
        <dbReference type="ChEBI" id="CHEBI:30616"/>
        <dbReference type="ChEBI" id="CHEBI:456216"/>
    </reaction>
    <physiologicalReaction direction="left-to-right" evidence="11">
        <dbReference type="Rhea" id="RHEA:35000"/>
    </physiologicalReaction>
</comment>
<keyword evidence="16" id="KW-1185">Reference proteome</keyword>
<feature type="repeat" description="Solcar" evidence="12">
    <location>
        <begin position="77"/>
        <end position="132"/>
    </location>
</feature>
<keyword evidence="5 12" id="KW-0812">Transmembrane</keyword>
<evidence type="ECO:0000256" key="4">
    <source>
        <dbReference type="ARBA" id="ARBA00022449"/>
    </source>
</evidence>
<dbReference type="Pfam" id="PF00153">
    <property type="entry name" value="Mito_carr"/>
    <property type="match status" value="1"/>
</dbReference>
<evidence type="ECO:0000313" key="15">
    <source>
        <dbReference type="EMBL" id="GMN53835.1"/>
    </source>
</evidence>
<dbReference type="Gene3D" id="1.50.40.10">
    <property type="entry name" value="Mitochondrial carrier domain"/>
    <property type="match status" value="1"/>
</dbReference>
<dbReference type="AlphaFoldDB" id="A0AA88AKZ6"/>
<dbReference type="GO" id="GO:1990544">
    <property type="term" value="P:mitochondrial ATP transmembrane transport"/>
    <property type="evidence" value="ECO:0007669"/>
    <property type="project" value="InterPro"/>
</dbReference>
<evidence type="ECO:0000256" key="1">
    <source>
        <dbReference type="ARBA" id="ARBA00004448"/>
    </source>
</evidence>
<keyword evidence="7" id="KW-0999">Mitochondrion inner membrane</keyword>
<dbReference type="GO" id="GO:0005471">
    <property type="term" value="F:ATP:ADP antiporter activity"/>
    <property type="evidence" value="ECO:0007669"/>
    <property type="project" value="UniProtKB-UniRule"/>
</dbReference>
<dbReference type="InterPro" id="IPR002113">
    <property type="entry name" value="ADT_euk_type"/>
</dbReference>
<evidence type="ECO:0000313" key="16">
    <source>
        <dbReference type="Proteomes" id="UP001187192"/>
    </source>
</evidence>
<comment type="function">
    <text evidence="14">Catalyzes the exchange of ADP and ATP across the membrane.</text>
</comment>
<proteinExistence type="inferred from homology"/>